<keyword evidence="5" id="KW-1185">Reference proteome</keyword>
<accession>A0A7I4D8P1</accession>
<reference evidence="4 5" key="2">
    <citation type="journal article" date="2018" name="Plant J.">
        <title>The Physcomitrella patens chromosome-scale assembly reveals moss genome structure and evolution.</title>
        <authorList>
            <person name="Lang D."/>
            <person name="Ullrich K.K."/>
            <person name="Murat F."/>
            <person name="Fuchs J."/>
            <person name="Jenkins J."/>
            <person name="Haas F.B."/>
            <person name="Piednoel M."/>
            <person name="Gundlach H."/>
            <person name="Van Bel M."/>
            <person name="Meyberg R."/>
            <person name="Vives C."/>
            <person name="Morata J."/>
            <person name="Symeonidi A."/>
            <person name="Hiss M."/>
            <person name="Muchero W."/>
            <person name="Kamisugi Y."/>
            <person name="Saleh O."/>
            <person name="Blanc G."/>
            <person name="Decker E.L."/>
            <person name="van Gessel N."/>
            <person name="Grimwood J."/>
            <person name="Hayes R.D."/>
            <person name="Graham S.W."/>
            <person name="Gunter L.E."/>
            <person name="McDaniel S.F."/>
            <person name="Hoernstein S.N.W."/>
            <person name="Larsson A."/>
            <person name="Li F.W."/>
            <person name="Perroud P.F."/>
            <person name="Phillips J."/>
            <person name="Ranjan P."/>
            <person name="Rokshar D.S."/>
            <person name="Rothfels C.J."/>
            <person name="Schneider L."/>
            <person name="Shu S."/>
            <person name="Stevenson D.W."/>
            <person name="Thummler F."/>
            <person name="Tillich M."/>
            <person name="Villarreal Aguilar J.C."/>
            <person name="Widiez T."/>
            <person name="Wong G.K."/>
            <person name="Wymore A."/>
            <person name="Zhang Y."/>
            <person name="Zimmer A.D."/>
            <person name="Quatrano R.S."/>
            <person name="Mayer K.F.X."/>
            <person name="Goodstein D."/>
            <person name="Casacuberta J.M."/>
            <person name="Vandepoele K."/>
            <person name="Reski R."/>
            <person name="Cuming A.C."/>
            <person name="Tuskan G.A."/>
            <person name="Maumus F."/>
            <person name="Salse J."/>
            <person name="Schmutz J."/>
            <person name="Rensing S.A."/>
        </authorList>
    </citation>
    <scope>NUCLEOTIDE SEQUENCE [LARGE SCALE GENOMIC DNA]</scope>
    <source>
        <strain evidence="4 5">cv. Gransden 2004</strain>
    </source>
</reference>
<proteinExistence type="inferred from homology"/>
<protein>
    <recommendedName>
        <fullName evidence="6">Plastocyanin-like domain-containing protein</fullName>
    </recommendedName>
</protein>
<organism evidence="4 5">
    <name type="scientific">Physcomitrium patens</name>
    <name type="common">Spreading-leaved earth moss</name>
    <name type="synonym">Physcomitrella patens</name>
    <dbReference type="NCBI Taxonomy" id="3218"/>
    <lineage>
        <taxon>Eukaryota</taxon>
        <taxon>Viridiplantae</taxon>
        <taxon>Streptophyta</taxon>
        <taxon>Embryophyta</taxon>
        <taxon>Bryophyta</taxon>
        <taxon>Bryophytina</taxon>
        <taxon>Bryopsida</taxon>
        <taxon>Funariidae</taxon>
        <taxon>Funariales</taxon>
        <taxon>Funariaceae</taxon>
        <taxon>Physcomitrium</taxon>
    </lineage>
</organism>
<dbReference type="Pfam" id="PF07731">
    <property type="entry name" value="Cu-oxidase_2"/>
    <property type="match status" value="1"/>
</dbReference>
<evidence type="ECO:0000259" key="3">
    <source>
        <dbReference type="Pfam" id="PF07731"/>
    </source>
</evidence>
<dbReference type="FunCoup" id="A0A7I4D8P1">
    <property type="interactions" value="27"/>
</dbReference>
<comment type="similarity">
    <text evidence="1">Belongs to the multicopper oxidase family.</text>
</comment>
<dbReference type="InterPro" id="IPR045087">
    <property type="entry name" value="Cu-oxidase_fam"/>
</dbReference>
<dbReference type="InterPro" id="IPR001117">
    <property type="entry name" value="Cu-oxidase_2nd"/>
</dbReference>
<gene>
    <name evidence="4" type="primary">LOC112279636</name>
</gene>
<evidence type="ECO:0000256" key="1">
    <source>
        <dbReference type="ARBA" id="ARBA00010609"/>
    </source>
</evidence>
<evidence type="ECO:0000313" key="4">
    <source>
        <dbReference type="EnsemblPlants" id="Pp3c3_17360V3.2"/>
    </source>
</evidence>
<dbReference type="AlphaFoldDB" id="A0A7I4D8P1"/>
<evidence type="ECO:0008006" key="6">
    <source>
        <dbReference type="Google" id="ProtNLM"/>
    </source>
</evidence>
<dbReference type="SUPFAM" id="SSF49503">
    <property type="entry name" value="Cupredoxins"/>
    <property type="match status" value="3"/>
</dbReference>
<dbReference type="EMBL" id="ABEU02000003">
    <property type="status" value="NOT_ANNOTATED_CDS"/>
    <property type="molecule type" value="Genomic_DNA"/>
</dbReference>
<sequence>MKEGSIAQVENVDESTLKPPVDDVSPLKRIMFLCLIQLQARTPLDNFGMVDRYSRATSELDAAISQCQELAPSPPLAKFVDELPRLKDIRVWVDQQIIVGAFKIQQKLHRDLPPTTLYAYGTTYESASYPGPTIEVIENVVSHIRWENHITDSQHMLALDKSIMWANPRSGGVPTVTHVHGAEAHSTSDGHPDAWFTAAGDHGNAYTTQNGTYPNAQPPTMLWYHDHTFGISRVNVLAGLAGLYIIRSNEDSPDWMPKEKFEIQLVLQDKQFFYNGSINFPNVGNSPTNHAQWCPEYFGDTILVNGKAWPYLQVKPQMYRFRVLNAANARVFELSMENANLSFVQIGTDQGLLEKPQSLKILTVAPAERVDLIVDFSTVPGSEVFLNNSGQAPYPEGDAAFSPESTRSVMKFIVSNDVNQNASITTQTLSMIPAVLKEPEALINTTNAQWRSYFMFEMDDPNGNPLSSLLSNLTWNDPATETPTKGATEVWEFINLTPDAHPMHIHLIKFHLLNQQEFNLKLWEEGGCDLFNDASRCLVGEPTPGLLNQVGPKDTILAMPNKVTRLVMQWTAQNGGDFPFDPTTGPGYLWHCHILDHEDNDMMRPIKITRQAHLFASLSNLPASPAPGRSRASPIQQLPSPPAILAIAIAHATVAIFTAMT</sequence>
<dbReference type="Proteomes" id="UP000006727">
    <property type="component" value="Chromosome 3"/>
</dbReference>
<dbReference type="CDD" id="cd13868">
    <property type="entry name" value="CuRO_2_CotA_like"/>
    <property type="match status" value="1"/>
</dbReference>
<reference evidence="4" key="3">
    <citation type="submission" date="2020-12" db="UniProtKB">
        <authorList>
            <consortium name="EnsemblPlants"/>
        </authorList>
    </citation>
    <scope>IDENTIFICATION</scope>
</reference>
<dbReference type="PANTHER" id="PTHR48267:SF1">
    <property type="entry name" value="BILIRUBIN OXIDASE"/>
    <property type="match status" value="1"/>
</dbReference>
<feature type="domain" description="Plastocyanin-like" evidence="2">
    <location>
        <begin position="299"/>
        <end position="378"/>
    </location>
</feature>
<evidence type="ECO:0000313" key="5">
    <source>
        <dbReference type="Proteomes" id="UP000006727"/>
    </source>
</evidence>
<dbReference type="GO" id="GO:0005507">
    <property type="term" value="F:copper ion binding"/>
    <property type="evidence" value="ECO:0007669"/>
    <property type="project" value="InterPro"/>
</dbReference>
<dbReference type="Pfam" id="PF00394">
    <property type="entry name" value="Cu-oxidase"/>
    <property type="match status" value="1"/>
</dbReference>
<name>A0A7I4D8P1_PHYPA</name>
<dbReference type="PANTHER" id="PTHR48267">
    <property type="entry name" value="CUPREDOXIN SUPERFAMILY PROTEIN"/>
    <property type="match status" value="1"/>
</dbReference>
<dbReference type="Gene3D" id="2.60.40.420">
    <property type="entry name" value="Cupredoxins - blue copper proteins"/>
    <property type="match status" value="3"/>
</dbReference>
<reference evidence="4 5" key="1">
    <citation type="journal article" date="2008" name="Science">
        <title>The Physcomitrella genome reveals evolutionary insights into the conquest of land by plants.</title>
        <authorList>
            <person name="Rensing S."/>
            <person name="Lang D."/>
            <person name="Zimmer A."/>
            <person name="Terry A."/>
            <person name="Salamov A."/>
            <person name="Shapiro H."/>
            <person name="Nishiyama T."/>
            <person name="Perroud P.-F."/>
            <person name="Lindquist E."/>
            <person name="Kamisugi Y."/>
            <person name="Tanahashi T."/>
            <person name="Sakakibara K."/>
            <person name="Fujita T."/>
            <person name="Oishi K."/>
            <person name="Shin-I T."/>
            <person name="Kuroki Y."/>
            <person name="Toyoda A."/>
            <person name="Suzuki Y."/>
            <person name="Hashimoto A."/>
            <person name="Yamaguchi K."/>
            <person name="Sugano A."/>
            <person name="Kohara Y."/>
            <person name="Fujiyama A."/>
            <person name="Anterola A."/>
            <person name="Aoki S."/>
            <person name="Ashton N."/>
            <person name="Barbazuk W.B."/>
            <person name="Barker E."/>
            <person name="Bennetzen J."/>
            <person name="Bezanilla M."/>
            <person name="Blankenship R."/>
            <person name="Cho S.H."/>
            <person name="Dutcher S."/>
            <person name="Estelle M."/>
            <person name="Fawcett J.A."/>
            <person name="Gundlach H."/>
            <person name="Hanada K."/>
            <person name="Heyl A."/>
            <person name="Hicks K.A."/>
            <person name="Hugh J."/>
            <person name="Lohr M."/>
            <person name="Mayer K."/>
            <person name="Melkozernov A."/>
            <person name="Murata T."/>
            <person name="Nelson D."/>
            <person name="Pils B."/>
            <person name="Prigge M."/>
            <person name="Reiss B."/>
            <person name="Renner T."/>
            <person name="Rombauts S."/>
            <person name="Rushton P."/>
            <person name="Sanderfoot A."/>
            <person name="Schween G."/>
            <person name="Shiu S.-H."/>
            <person name="Stueber K."/>
            <person name="Theodoulou F.L."/>
            <person name="Tu H."/>
            <person name="Van de Peer Y."/>
            <person name="Verrier P.J."/>
            <person name="Waters E."/>
            <person name="Wood A."/>
            <person name="Yang L."/>
            <person name="Cove D."/>
            <person name="Cuming A."/>
            <person name="Hasebe M."/>
            <person name="Lucas S."/>
            <person name="Mishler D.B."/>
            <person name="Reski R."/>
            <person name="Grigoriev I."/>
            <person name="Quatrano R.S."/>
            <person name="Boore J.L."/>
        </authorList>
    </citation>
    <scope>NUCLEOTIDE SEQUENCE [LARGE SCALE GENOMIC DNA]</scope>
    <source>
        <strain evidence="4 5">cv. Gransden 2004</strain>
    </source>
</reference>
<dbReference type="CDD" id="cd13891">
    <property type="entry name" value="CuRO_3_CotA_like"/>
    <property type="match status" value="1"/>
</dbReference>
<dbReference type="EnsemblPlants" id="Pp3c3_17360V3.2">
    <property type="protein sequence ID" value="Pp3c3_17360V3.2"/>
    <property type="gene ID" value="Pp3c3_17360"/>
</dbReference>
<dbReference type="InterPro" id="IPR008972">
    <property type="entry name" value="Cupredoxin"/>
</dbReference>
<dbReference type="GO" id="GO:0016491">
    <property type="term" value="F:oxidoreductase activity"/>
    <property type="evidence" value="ECO:0000318"/>
    <property type="project" value="GO_Central"/>
</dbReference>
<dbReference type="CDD" id="cd13844">
    <property type="entry name" value="CuRO_1_BOD_CotA_like"/>
    <property type="match status" value="1"/>
</dbReference>
<dbReference type="InterPro" id="IPR011706">
    <property type="entry name" value="Cu-oxidase_C"/>
</dbReference>
<evidence type="ECO:0000259" key="2">
    <source>
        <dbReference type="Pfam" id="PF00394"/>
    </source>
</evidence>
<dbReference type="Gramene" id="Pp3c3_17360V3.2">
    <property type="protein sequence ID" value="Pp3c3_17360V3.2"/>
    <property type="gene ID" value="Pp3c3_17360"/>
</dbReference>
<feature type="domain" description="Plastocyanin-like" evidence="3">
    <location>
        <begin position="471"/>
        <end position="609"/>
    </location>
</feature>
<dbReference type="InParanoid" id="A0A7I4D8P1"/>